<name>A0A7W6S268_9PROT</name>
<gene>
    <name evidence="1" type="ORF">GGD88_003113</name>
</gene>
<accession>A0A7W6S268</accession>
<dbReference type="RefSeq" id="WP_184437027.1">
    <property type="nucleotide sequence ID" value="NZ_JACIGI010000034.1"/>
</dbReference>
<dbReference type="Proteomes" id="UP000555728">
    <property type="component" value="Unassembled WGS sequence"/>
</dbReference>
<organism evidence="1 2">
    <name type="scientific">Roseospira goensis</name>
    <dbReference type="NCBI Taxonomy" id="391922"/>
    <lineage>
        <taxon>Bacteria</taxon>
        <taxon>Pseudomonadati</taxon>
        <taxon>Pseudomonadota</taxon>
        <taxon>Alphaproteobacteria</taxon>
        <taxon>Rhodospirillales</taxon>
        <taxon>Rhodospirillaceae</taxon>
        <taxon>Roseospira</taxon>
    </lineage>
</organism>
<comment type="caution">
    <text evidence="1">The sequence shown here is derived from an EMBL/GenBank/DDBJ whole genome shotgun (WGS) entry which is preliminary data.</text>
</comment>
<dbReference type="EMBL" id="JACIGI010000034">
    <property type="protein sequence ID" value="MBB4287366.1"/>
    <property type="molecule type" value="Genomic_DNA"/>
</dbReference>
<evidence type="ECO:0008006" key="3">
    <source>
        <dbReference type="Google" id="ProtNLM"/>
    </source>
</evidence>
<protein>
    <recommendedName>
        <fullName evidence="3">ACT domain-containing protein</fullName>
    </recommendedName>
</protein>
<proteinExistence type="predicted"/>
<sequence length="105" mass="11011">MLDLAAAADGLADPACPMSRAAAPPHPGRLVCHIEGARDPNLLTRLVAELARRSCVPEHMATAPLADDPDGQWIALTVTLSGAQEAAHLAARVASWPCVWSVQRA</sequence>
<reference evidence="1 2" key="1">
    <citation type="submission" date="2020-08" db="EMBL/GenBank/DDBJ databases">
        <title>Genome sequencing of Purple Non-Sulfur Bacteria from various extreme environments.</title>
        <authorList>
            <person name="Mayer M."/>
        </authorList>
    </citation>
    <scope>NUCLEOTIDE SEQUENCE [LARGE SCALE GENOMIC DNA]</scope>
    <source>
        <strain evidence="1 2">JA135</strain>
    </source>
</reference>
<evidence type="ECO:0000313" key="1">
    <source>
        <dbReference type="EMBL" id="MBB4287366.1"/>
    </source>
</evidence>
<evidence type="ECO:0000313" key="2">
    <source>
        <dbReference type="Proteomes" id="UP000555728"/>
    </source>
</evidence>
<keyword evidence="2" id="KW-1185">Reference proteome</keyword>
<dbReference type="AlphaFoldDB" id="A0A7W6S268"/>